<dbReference type="GO" id="GO:0005634">
    <property type="term" value="C:nucleus"/>
    <property type="evidence" value="ECO:0007669"/>
    <property type="project" value="UniProtKB-SubCell"/>
</dbReference>
<sequence length="285" mass="31108">MSDFSGFKDSYMSPNAHSSNSDTVSGTSNSVSPAPDYSKQNSLNVPSIKIKKELSPSNDVLSKSLDIKKQLSQSFGGGGGPSGGISKPQSRKNSIIPMKSNNASDNEDNDEDETQGNERKRRDNINEKIQELLTLIPAEFFQESAQETKNTQNEAENDNDAAIAAAMKNSGTKDGKPNKGQILTKSVEYLQYLQNLIDENNHREVELQAKLKALTLQEQGSQASLPAPDHTSAEYALGKIGVGPLCDDYYKQVLVSSAGTNKSGQRRAIYIFNFTLNANLTNLYY</sequence>
<dbReference type="PANTHER" id="PTHR46117">
    <property type="entry name" value="FI24210P1"/>
    <property type="match status" value="1"/>
</dbReference>
<feature type="coiled-coil region" evidence="5">
    <location>
        <begin position="138"/>
        <end position="165"/>
    </location>
</feature>
<evidence type="ECO:0000256" key="5">
    <source>
        <dbReference type="SAM" id="Coils"/>
    </source>
</evidence>
<protein>
    <recommendedName>
        <fullName evidence="7">BHLH domain-containing protein</fullName>
    </recommendedName>
</protein>
<dbReference type="Proteomes" id="UP001385951">
    <property type="component" value="Unassembled WGS sequence"/>
</dbReference>
<evidence type="ECO:0000313" key="8">
    <source>
        <dbReference type="EMBL" id="KAK7677790.1"/>
    </source>
</evidence>
<feature type="region of interest" description="Disordered" evidence="6">
    <location>
        <begin position="1"/>
        <end position="124"/>
    </location>
</feature>
<feature type="domain" description="BHLH" evidence="7">
    <location>
        <begin position="109"/>
        <end position="193"/>
    </location>
</feature>
<feature type="compositionally biased region" description="Polar residues" evidence="6">
    <location>
        <begin position="12"/>
        <end position="45"/>
    </location>
</feature>
<comment type="subcellular location">
    <subcellularLocation>
        <location evidence="1">Nucleus</location>
    </subcellularLocation>
</comment>
<dbReference type="GO" id="GO:0000981">
    <property type="term" value="F:DNA-binding transcription factor activity, RNA polymerase II-specific"/>
    <property type="evidence" value="ECO:0007669"/>
    <property type="project" value="TreeGrafter"/>
</dbReference>
<dbReference type="GO" id="GO:0000978">
    <property type="term" value="F:RNA polymerase II cis-regulatory region sequence-specific DNA binding"/>
    <property type="evidence" value="ECO:0007669"/>
    <property type="project" value="TreeGrafter"/>
</dbReference>
<dbReference type="Pfam" id="PF00010">
    <property type="entry name" value="HLH"/>
    <property type="match status" value="1"/>
</dbReference>
<dbReference type="AlphaFoldDB" id="A0AAW0F9J8"/>
<reference evidence="8 9" key="1">
    <citation type="submission" date="2022-09" db="EMBL/GenBank/DDBJ databases">
        <authorList>
            <person name="Palmer J.M."/>
        </authorList>
    </citation>
    <scope>NUCLEOTIDE SEQUENCE [LARGE SCALE GENOMIC DNA]</scope>
    <source>
        <strain evidence="8 9">DSM 7382</strain>
    </source>
</reference>
<keyword evidence="3" id="KW-0804">Transcription</keyword>
<dbReference type="SMART" id="SM00353">
    <property type="entry name" value="HLH"/>
    <property type="match status" value="1"/>
</dbReference>
<dbReference type="PROSITE" id="PS50888">
    <property type="entry name" value="BHLH"/>
    <property type="match status" value="1"/>
</dbReference>
<evidence type="ECO:0000259" key="7">
    <source>
        <dbReference type="PROSITE" id="PS50888"/>
    </source>
</evidence>
<dbReference type="PANTHER" id="PTHR46117:SF3">
    <property type="entry name" value="FI24210P1"/>
    <property type="match status" value="1"/>
</dbReference>
<keyword evidence="5" id="KW-0175">Coiled coil</keyword>
<feature type="compositionally biased region" description="Acidic residues" evidence="6">
    <location>
        <begin position="105"/>
        <end position="115"/>
    </location>
</feature>
<comment type="caution">
    <text evidence="8">The sequence shown here is derived from an EMBL/GenBank/DDBJ whole genome shotgun (WGS) entry which is preliminary data.</text>
</comment>
<gene>
    <name evidence="8" type="ORF">QCA50_019222</name>
</gene>
<accession>A0AAW0F9J8</accession>
<dbReference type="CDD" id="cd11387">
    <property type="entry name" value="bHLHzip_USF_MITF"/>
    <property type="match status" value="1"/>
</dbReference>
<evidence type="ECO:0000256" key="2">
    <source>
        <dbReference type="ARBA" id="ARBA00023015"/>
    </source>
</evidence>
<dbReference type="EMBL" id="JASBNA010000082">
    <property type="protein sequence ID" value="KAK7677790.1"/>
    <property type="molecule type" value="Genomic_DNA"/>
</dbReference>
<evidence type="ECO:0000256" key="3">
    <source>
        <dbReference type="ARBA" id="ARBA00023163"/>
    </source>
</evidence>
<keyword evidence="2" id="KW-0805">Transcription regulation</keyword>
<evidence type="ECO:0000313" key="9">
    <source>
        <dbReference type="Proteomes" id="UP001385951"/>
    </source>
</evidence>
<dbReference type="InterPro" id="IPR036638">
    <property type="entry name" value="HLH_DNA-bd_sf"/>
</dbReference>
<proteinExistence type="predicted"/>
<evidence type="ECO:0000256" key="4">
    <source>
        <dbReference type="ARBA" id="ARBA00023242"/>
    </source>
</evidence>
<keyword evidence="9" id="KW-1185">Reference proteome</keyword>
<dbReference type="InterPro" id="IPR011598">
    <property type="entry name" value="bHLH_dom"/>
</dbReference>
<evidence type="ECO:0000256" key="6">
    <source>
        <dbReference type="SAM" id="MobiDB-lite"/>
    </source>
</evidence>
<dbReference type="InterPro" id="IPR051732">
    <property type="entry name" value="USF"/>
</dbReference>
<evidence type="ECO:0000256" key="1">
    <source>
        <dbReference type="ARBA" id="ARBA00004123"/>
    </source>
</evidence>
<keyword evidence="4" id="KW-0539">Nucleus</keyword>
<name>A0AAW0F9J8_9APHY</name>
<organism evidence="8 9">
    <name type="scientific">Cerrena zonata</name>
    <dbReference type="NCBI Taxonomy" id="2478898"/>
    <lineage>
        <taxon>Eukaryota</taxon>
        <taxon>Fungi</taxon>
        <taxon>Dikarya</taxon>
        <taxon>Basidiomycota</taxon>
        <taxon>Agaricomycotina</taxon>
        <taxon>Agaricomycetes</taxon>
        <taxon>Polyporales</taxon>
        <taxon>Cerrenaceae</taxon>
        <taxon>Cerrena</taxon>
    </lineage>
</organism>
<dbReference type="SUPFAM" id="SSF47459">
    <property type="entry name" value="HLH, helix-loop-helix DNA-binding domain"/>
    <property type="match status" value="1"/>
</dbReference>
<dbReference type="Gene3D" id="4.10.280.10">
    <property type="entry name" value="Helix-loop-helix DNA-binding domain"/>
    <property type="match status" value="1"/>
</dbReference>
<dbReference type="GO" id="GO:0046983">
    <property type="term" value="F:protein dimerization activity"/>
    <property type="evidence" value="ECO:0007669"/>
    <property type="project" value="InterPro"/>
</dbReference>